<dbReference type="NCBIfam" id="TIGR00952">
    <property type="entry name" value="S15_bact"/>
    <property type="match status" value="1"/>
</dbReference>
<dbReference type="Proteomes" id="UP000077405">
    <property type="component" value="Chromosome"/>
</dbReference>
<dbReference type="GO" id="GO:0019843">
    <property type="term" value="F:rRNA binding"/>
    <property type="evidence" value="ECO:0007669"/>
    <property type="project" value="UniProtKB-UniRule"/>
</dbReference>
<proteinExistence type="inferred from homology"/>
<reference evidence="7 8" key="1">
    <citation type="journal article" date="2013" name="Int. J. Syst. Evol. Microbiol.">
        <title>Azospirillum humicireducens sp. nov., a nitrogen-fixing bacterium isolated from a microbial fuel cell.</title>
        <authorList>
            <person name="Zhou S."/>
            <person name="Han L."/>
            <person name="Wang Y."/>
            <person name="Yang G."/>
            <person name="Zhuang L."/>
            <person name="Hu P."/>
        </authorList>
    </citation>
    <scope>NUCLEOTIDE SEQUENCE [LARGE SCALE GENOMIC DNA]</scope>
    <source>
        <strain evidence="7 8">SgZ-5</strain>
    </source>
</reference>
<evidence type="ECO:0000256" key="1">
    <source>
        <dbReference type="ARBA" id="ARBA00022980"/>
    </source>
</evidence>
<protein>
    <recommendedName>
        <fullName evidence="4">Small ribosomal subunit protein uS15</fullName>
    </recommendedName>
</protein>
<dbReference type="FunFam" id="1.10.287.10:FF:000002">
    <property type="entry name" value="30S ribosomal protein S15"/>
    <property type="match status" value="1"/>
</dbReference>
<dbReference type="GO" id="GO:0022627">
    <property type="term" value="C:cytosolic small ribosomal subunit"/>
    <property type="evidence" value="ECO:0007669"/>
    <property type="project" value="TreeGrafter"/>
</dbReference>
<dbReference type="SMART" id="SM01387">
    <property type="entry name" value="Ribosomal_S15"/>
    <property type="match status" value="1"/>
</dbReference>
<keyword evidence="4 6" id="KW-0699">rRNA-binding</keyword>
<dbReference type="PROSITE" id="PS00362">
    <property type="entry name" value="RIBOSOMAL_S15"/>
    <property type="match status" value="1"/>
</dbReference>
<keyword evidence="1 4" id="KW-0689">Ribosomal protein</keyword>
<dbReference type="InterPro" id="IPR005290">
    <property type="entry name" value="Ribosomal_uS15_bac-type"/>
</dbReference>
<dbReference type="GO" id="GO:0003735">
    <property type="term" value="F:structural constituent of ribosome"/>
    <property type="evidence" value="ECO:0007669"/>
    <property type="project" value="InterPro"/>
</dbReference>
<dbReference type="RefSeq" id="WP_063635662.1">
    <property type="nucleotide sequence ID" value="NZ_CP015285.1"/>
</dbReference>
<evidence type="ECO:0000256" key="5">
    <source>
        <dbReference type="RuleBase" id="RU003919"/>
    </source>
</evidence>
<evidence type="ECO:0000313" key="7">
    <source>
        <dbReference type="EMBL" id="ANC92616.1"/>
    </source>
</evidence>
<evidence type="ECO:0000256" key="6">
    <source>
        <dbReference type="RuleBase" id="RU004524"/>
    </source>
</evidence>
<organism evidence="7 8">
    <name type="scientific">Azospirillum humicireducens</name>
    <dbReference type="NCBI Taxonomy" id="1226968"/>
    <lineage>
        <taxon>Bacteria</taxon>
        <taxon>Pseudomonadati</taxon>
        <taxon>Pseudomonadota</taxon>
        <taxon>Alphaproteobacteria</taxon>
        <taxon>Rhodospirillales</taxon>
        <taxon>Azospirillaceae</taxon>
        <taxon>Azospirillum</taxon>
    </lineage>
</organism>
<dbReference type="Gene3D" id="1.10.287.10">
    <property type="entry name" value="S15/NS1, RNA-binding"/>
    <property type="match status" value="1"/>
</dbReference>
<dbReference type="SUPFAM" id="SSF47060">
    <property type="entry name" value="S15/NS1 RNA-binding domain"/>
    <property type="match status" value="1"/>
</dbReference>
<dbReference type="PANTHER" id="PTHR23321:SF26">
    <property type="entry name" value="SMALL RIBOSOMAL SUBUNIT PROTEIN US15M"/>
    <property type="match status" value="1"/>
</dbReference>
<sequence>MSITPERKQELIKEFSRGTNDTGSPEVQVSILTERISNLTDHLKGHKKDFHSRRGLLVMVGQRRRLLDYLKKKDQSRYAALIERLGLRR</sequence>
<keyword evidence="2 4" id="KW-0687">Ribonucleoprotein</keyword>
<gene>
    <name evidence="4" type="primary">rpsO</name>
    <name evidence="7" type="ORF">A6A40_12335</name>
</gene>
<comment type="similarity">
    <text evidence="4 5">Belongs to the universal ribosomal protein uS15 family.</text>
</comment>
<dbReference type="Pfam" id="PF00312">
    <property type="entry name" value="Ribosomal_S15"/>
    <property type="match status" value="1"/>
</dbReference>
<comment type="function">
    <text evidence="4">Forms an intersubunit bridge (bridge B4) with the 23S rRNA of the 50S subunit in the ribosome.</text>
</comment>
<keyword evidence="4 6" id="KW-0694">RNA-binding</keyword>
<dbReference type="PANTHER" id="PTHR23321">
    <property type="entry name" value="RIBOSOMAL PROTEIN S15, BACTERIAL AND ORGANELLAR"/>
    <property type="match status" value="1"/>
</dbReference>
<keyword evidence="8" id="KW-1185">Reference proteome</keyword>
<comment type="subunit">
    <text evidence="3 4">Part of the 30S ribosomal subunit. Forms a bridge to the 50S subunit in the 70S ribosome, contacting the 23S rRNA.</text>
</comment>
<dbReference type="STRING" id="1226968.A6A40_12335"/>
<dbReference type="AlphaFoldDB" id="A0A160JHT6"/>
<accession>A0A160JHT6</accession>
<name>A0A160JHT6_9PROT</name>
<evidence type="ECO:0000256" key="4">
    <source>
        <dbReference type="HAMAP-Rule" id="MF_01343"/>
    </source>
</evidence>
<dbReference type="GO" id="GO:0006412">
    <property type="term" value="P:translation"/>
    <property type="evidence" value="ECO:0007669"/>
    <property type="project" value="UniProtKB-UniRule"/>
</dbReference>
<dbReference type="InterPro" id="IPR000589">
    <property type="entry name" value="Ribosomal_uS15"/>
</dbReference>
<dbReference type="HAMAP" id="MF_01343_B">
    <property type="entry name" value="Ribosomal_uS15_B"/>
    <property type="match status" value="1"/>
</dbReference>
<evidence type="ECO:0000256" key="3">
    <source>
        <dbReference type="ARBA" id="ARBA00064542"/>
    </source>
</evidence>
<evidence type="ECO:0000256" key="2">
    <source>
        <dbReference type="ARBA" id="ARBA00023274"/>
    </source>
</evidence>
<dbReference type="OrthoDB" id="9799262at2"/>
<dbReference type="KEGG" id="ahu:A6A40_12335"/>
<dbReference type="Gene3D" id="6.10.250.3130">
    <property type="match status" value="1"/>
</dbReference>
<comment type="function">
    <text evidence="4 6">One of the primary rRNA binding proteins, it binds directly to 16S rRNA where it helps nucleate assembly of the platform of the 30S subunit by binding and bridging several RNA helices of the 16S rRNA.</text>
</comment>
<dbReference type="CDD" id="cd00353">
    <property type="entry name" value="Ribosomal_S15p_S13e"/>
    <property type="match status" value="1"/>
</dbReference>
<evidence type="ECO:0000313" key="8">
    <source>
        <dbReference type="Proteomes" id="UP000077405"/>
    </source>
</evidence>
<dbReference type="EMBL" id="CP015285">
    <property type="protein sequence ID" value="ANC92616.1"/>
    <property type="molecule type" value="Genomic_DNA"/>
</dbReference>
<dbReference type="InterPro" id="IPR009068">
    <property type="entry name" value="uS15_NS1_RNA-bd_sf"/>
</dbReference>